<evidence type="ECO:0000313" key="5">
    <source>
        <dbReference type="EMBL" id="GET37216.1"/>
    </source>
</evidence>
<name>A0AAV3X7H1_9CYAN</name>
<sequence length="318" mass="38026">MIKIFKVEPMTYTPFSTEQAAEFLKSQGIVITNNPKECDVFVSSYLRRLLPFRTIYQAKKYLVWTHEPRFNTHFTNKINGSFWLPDVHIMNAYTGDIYLNNYTRYGRVVERRLELLDPTNFSGFKSKKIAALMLYRNNRRRWSLQKEGQELDLCYLRTRIALEGYKLNKVDIYGEGWPDKISLEQSRGSGWRRRKLEILENYHFNLCFENTNIDYYCSEKIWDSINAGCLPIYHGKNHKISEEFPKNSFIDYAELKTPAELFEYVEKIDDNEFCDRLNLCIETFNKIYEKRKLKKYYDKNFDLDILQKNINKLEQIVG</sequence>
<accession>A0AAV3X7H1</accession>
<protein>
    <submittedName>
        <fullName evidence="5">TPR domain protein</fullName>
    </submittedName>
</protein>
<dbReference type="Pfam" id="PF00852">
    <property type="entry name" value="Glyco_transf_10"/>
    <property type="match status" value="1"/>
</dbReference>
<keyword evidence="2" id="KW-0328">Glycosyltransferase</keyword>
<gene>
    <name evidence="5" type="ORF">MiSe_19690</name>
</gene>
<reference evidence="5" key="1">
    <citation type="submission" date="2019-10" db="EMBL/GenBank/DDBJ databases">
        <title>Draft genome sequece of Microseira wollei NIES-4236.</title>
        <authorList>
            <person name="Yamaguchi H."/>
            <person name="Suzuki S."/>
            <person name="Kawachi M."/>
        </authorList>
    </citation>
    <scope>NUCLEOTIDE SEQUENCE</scope>
    <source>
        <strain evidence="5">NIES-4236</strain>
    </source>
</reference>
<dbReference type="RefSeq" id="WP_226578319.1">
    <property type="nucleotide sequence ID" value="NZ_BLAY01000024.1"/>
</dbReference>
<evidence type="ECO:0000256" key="1">
    <source>
        <dbReference type="ARBA" id="ARBA00008919"/>
    </source>
</evidence>
<dbReference type="AlphaFoldDB" id="A0AAV3X7H1"/>
<comment type="caution">
    <text evidence="5">The sequence shown here is derived from an EMBL/GenBank/DDBJ whole genome shotgun (WGS) entry which is preliminary data.</text>
</comment>
<dbReference type="InterPro" id="IPR055270">
    <property type="entry name" value="Glyco_tran_10_C"/>
</dbReference>
<dbReference type="SUPFAM" id="SSF53756">
    <property type="entry name" value="UDP-Glycosyltransferase/glycogen phosphorylase"/>
    <property type="match status" value="1"/>
</dbReference>
<dbReference type="PANTHER" id="PTHR11929:SF194">
    <property type="entry name" value="ALPHA-(1,3)-FUCOSYLTRANSFERASE 10"/>
    <property type="match status" value="1"/>
</dbReference>
<dbReference type="InterPro" id="IPR038577">
    <property type="entry name" value="GT10-like_C_sf"/>
</dbReference>
<dbReference type="InterPro" id="IPR001503">
    <property type="entry name" value="Glyco_trans_10"/>
</dbReference>
<comment type="similarity">
    <text evidence="1">Belongs to the glycosyltransferase 10 family.</text>
</comment>
<dbReference type="EMBL" id="BLAY01000024">
    <property type="protein sequence ID" value="GET37216.1"/>
    <property type="molecule type" value="Genomic_DNA"/>
</dbReference>
<evidence type="ECO:0000256" key="3">
    <source>
        <dbReference type="ARBA" id="ARBA00022679"/>
    </source>
</evidence>
<dbReference type="PANTHER" id="PTHR11929">
    <property type="entry name" value="ALPHA- 1,3 -FUCOSYLTRANSFERASE"/>
    <property type="match status" value="1"/>
</dbReference>
<dbReference type="Proteomes" id="UP001050975">
    <property type="component" value="Unassembled WGS sequence"/>
</dbReference>
<dbReference type="GO" id="GO:0016020">
    <property type="term" value="C:membrane"/>
    <property type="evidence" value="ECO:0007669"/>
    <property type="project" value="InterPro"/>
</dbReference>
<dbReference type="Gene3D" id="3.40.50.11660">
    <property type="entry name" value="Glycosyl transferase family 10, C-terminal domain"/>
    <property type="match status" value="1"/>
</dbReference>
<keyword evidence="6" id="KW-1185">Reference proteome</keyword>
<dbReference type="GO" id="GO:0046920">
    <property type="term" value="F:alpha-(1-&gt;3)-fucosyltransferase activity"/>
    <property type="evidence" value="ECO:0007669"/>
    <property type="project" value="TreeGrafter"/>
</dbReference>
<feature type="domain" description="Fucosyltransferase C-terminal" evidence="4">
    <location>
        <begin position="166"/>
        <end position="272"/>
    </location>
</feature>
<organism evidence="5 6">
    <name type="scientific">Microseira wollei NIES-4236</name>
    <dbReference type="NCBI Taxonomy" id="2530354"/>
    <lineage>
        <taxon>Bacteria</taxon>
        <taxon>Bacillati</taxon>
        <taxon>Cyanobacteriota</taxon>
        <taxon>Cyanophyceae</taxon>
        <taxon>Oscillatoriophycideae</taxon>
        <taxon>Aerosakkonematales</taxon>
        <taxon>Aerosakkonemataceae</taxon>
        <taxon>Microseira</taxon>
    </lineage>
</organism>
<proteinExistence type="inferred from homology"/>
<keyword evidence="3" id="KW-0808">Transferase</keyword>
<evidence type="ECO:0000313" key="6">
    <source>
        <dbReference type="Proteomes" id="UP001050975"/>
    </source>
</evidence>
<evidence type="ECO:0000259" key="4">
    <source>
        <dbReference type="Pfam" id="PF00852"/>
    </source>
</evidence>
<evidence type="ECO:0000256" key="2">
    <source>
        <dbReference type="ARBA" id="ARBA00022676"/>
    </source>
</evidence>